<dbReference type="KEGG" id="rsx:RhiXN_11044"/>
<accession>A0A8H8P9J3</accession>
<dbReference type="Proteomes" id="UP000650533">
    <property type="component" value="Chromosome 14"/>
</dbReference>
<dbReference type="EMBL" id="CP059671">
    <property type="protein sequence ID" value="QRW25967.1"/>
    <property type="molecule type" value="Genomic_DNA"/>
</dbReference>
<evidence type="ECO:0000313" key="1">
    <source>
        <dbReference type="EMBL" id="QRW25967.1"/>
    </source>
</evidence>
<evidence type="ECO:0000313" key="2">
    <source>
        <dbReference type="Proteomes" id="UP000650533"/>
    </source>
</evidence>
<dbReference type="RefSeq" id="XP_043186204.1">
    <property type="nucleotide sequence ID" value="XM_043330859.1"/>
</dbReference>
<protein>
    <submittedName>
        <fullName evidence="1">Uncharacterized protein</fullName>
    </submittedName>
</protein>
<sequence>MSMANGTRQEGAENHVLSVLNVTKIHGVESTEGTTRGFVHVDELLKSMIGGQSVQA</sequence>
<reference evidence="1" key="1">
    <citation type="submission" date="2020-05" db="EMBL/GenBank/DDBJ databases">
        <title>Evolutionary and genomic comparisons of hybrid uninucleate and nonhybrid Rhizoctonia fungi.</title>
        <authorList>
            <person name="Li C."/>
            <person name="Chen X."/>
        </authorList>
    </citation>
    <scope>NUCLEOTIDE SEQUENCE</scope>
    <source>
        <strain evidence="1">AG-1 IA</strain>
    </source>
</reference>
<name>A0A8H8P9J3_9AGAM</name>
<dbReference type="AlphaFoldDB" id="A0A8H8P9J3"/>
<dbReference type="GeneID" id="67033322"/>
<gene>
    <name evidence="1" type="ORF">RhiXN_11044</name>
</gene>
<proteinExistence type="predicted"/>
<organism evidence="1 2">
    <name type="scientific">Rhizoctonia solani</name>
    <dbReference type="NCBI Taxonomy" id="456999"/>
    <lineage>
        <taxon>Eukaryota</taxon>
        <taxon>Fungi</taxon>
        <taxon>Dikarya</taxon>
        <taxon>Basidiomycota</taxon>
        <taxon>Agaricomycotina</taxon>
        <taxon>Agaricomycetes</taxon>
        <taxon>Cantharellales</taxon>
        <taxon>Ceratobasidiaceae</taxon>
        <taxon>Rhizoctonia</taxon>
    </lineage>
</organism>